<dbReference type="InterPro" id="IPR005122">
    <property type="entry name" value="Uracil-DNA_glycosylase-like"/>
</dbReference>
<evidence type="ECO:0000256" key="2">
    <source>
        <dbReference type="ARBA" id="ARBA00019403"/>
    </source>
</evidence>
<dbReference type="PANTHER" id="PTHR33693:SF9">
    <property type="entry name" value="TYPE-4 URACIL-DNA GLYCOSYLASE"/>
    <property type="match status" value="1"/>
</dbReference>
<evidence type="ECO:0000256" key="3">
    <source>
        <dbReference type="ARBA" id="ARBA00022485"/>
    </source>
</evidence>
<dbReference type="Pfam" id="PF13566">
    <property type="entry name" value="DUF4130"/>
    <property type="match status" value="1"/>
</dbReference>
<dbReference type="SMART" id="SM00987">
    <property type="entry name" value="UreE_C"/>
    <property type="match status" value="1"/>
</dbReference>
<evidence type="ECO:0000256" key="4">
    <source>
        <dbReference type="ARBA" id="ARBA00022723"/>
    </source>
</evidence>
<keyword evidence="7" id="KW-0408">Iron</keyword>
<evidence type="ECO:0000256" key="6">
    <source>
        <dbReference type="ARBA" id="ARBA00022801"/>
    </source>
</evidence>
<evidence type="ECO:0000256" key="9">
    <source>
        <dbReference type="ARBA" id="ARBA00023204"/>
    </source>
</evidence>
<keyword evidence="8" id="KW-0411">Iron-sulfur</keyword>
<evidence type="ECO:0000256" key="7">
    <source>
        <dbReference type="ARBA" id="ARBA00023004"/>
    </source>
</evidence>
<organism evidence="11 12">
    <name type="scientific">Brevundimonas staleyi</name>
    <dbReference type="NCBI Taxonomy" id="74326"/>
    <lineage>
        <taxon>Bacteria</taxon>
        <taxon>Pseudomonadati</taxon>
        <taxon>Pseudomonadota</taxon>
        <taxon>Alphaproteobacteria</taxon>
        <taxon>Caulobacterales</taxon>
        <taxon>Caulobacteraceae</taxon>
        <taxon>Brevundimonas</taxon>
    </lineage>
</organism>
<reference evidence="12" key="1">
    <citation type="journal article" date="2019" name="Int. J. Syst. Evol. Microbiol.">
        <title>The Global Catalogue of Microorganisms (GCM) 10K type strain sequencing project: providing services to taxonomists for standard genome sequencing and annotation.</title>
        <authorList>
            <consortium name="The Broad Institute Genomics Platform"/>
            <consortium name="The Broad Institute Genome Sequencing Center for Infectious Disease"/>
            <person name="Wu L."/>
            <person name="Ma J."/>
        </authorList>
    </citation>
    <scope>NUCLEOTIDE SEQUENCE [LARGE SCALE GENOMIC DNA]</scope>
    <source>
        <strain evidence="12">JCM 12125</strain>
    </source>
</reference>
<comment type="similarity">
    <text evidence="1">Belongs to the uracil-DNA glycosylase (UDG) superfamily. Type 4 (UDGa) family.</text>
</comment>
<name>A0ABW0FXQ3_9CAUL</name>
<dbReference type="InterPro" id="IPR023875">
    <property type="entry name" value="DNA_repair_put"/>
</dbReference>
<evidence type="ECO:0000313" key="12">
    <source>
        <dbReference type="Proteomes" id="UP001596152"/>
    </source>
</evidence>
<dbReference type="RefSeq" id="WP_376867569.1">
    <property type="nucleotide sequence ID" value="NZ_JBHSLF010000056.1"/>
</dbReference>
<dbReference type="InterPro" id="IPR005273">
    <property type="entry name" value="Ura-DNA_glyco_family4"/>
</dbReference>
<dbReference type="InterPro" id="IPR051536">
    <property type="entry name" value="UDG_Type-4/5"/>
</dbReference>
<sequence length="514" mass="57194">MPVAELASEVDFDGWRKAARAFRLAGVEPAAARFRVAGSTSTGSLFDSAHPRESGDPVLSRGTMSGIEVGPALADDGAPKELGPRFRGDERKSEFTVPKAFVDIAQEVILHRSEDRFDLMYRLLWRLKGEPDLMKVVSEGDVADALERAKNVGRASHKMKAFVRFRAVEDDAGQAFVAWFEPAHRVLEKTSGFFQRRFTTMRWSILTPDGSCFWDGKDLAFGPPARAEDAPQDDEVEEFWKTYYASTFNPARLKTQTMQGEMPKRYWKNLPEASLIPELVAASHARTEEMVAAQHTEPNARLAKAIARSVRDGSWEEGFVAGDLDELRHGVQACRRCPLYCDATQGVCGEGPKTAKLMIVGEQPGDQEDLAGRPFVGPAGQVLDQALAEAGIDRSVVYVTNAVKHFKHEPRGKRRLHKTPNQSEVSACRWWLDQERRLVRPKVTLAMGGTAALGVLNRKVAVTQERGQAIALSDRSMAMITVHPSYLLRIPDEEVRVRERAAFVRDLKAVRDLL</sequence>
<comment type="caution">
    <text evidence="11">The sequence shown here is derived from an EMBL/GenBank/DDBJ whole genome shotgun (WGS) entry which is preliminary data.</text>
</comment>
<evidence type="ECO:0000256" key="8">
    <source>
        <dbReference type="ARBA" id="ARBA00023014"/>
    </source>
</evidence>
<keyword evidence="4" id="KW-0479">Metal-binding</keyword>
<dbReference type="PANTHER" id="PTHR33693">
    <property type="entry name" value="TYPE-5 URACIL-DNA GLYCOSYLASE"/>
    <property type="match status" value="1"/>
</dbReference>
<keyword evidence="6" id="KW-0378">Hydrolase</keyword>
<dbReference type="Proteomes" id="UP001596152">
    <property type="component" value="Unassembled WGS sequence"/>
</dbReference>
<dbReference type="SUPFAM" id="SSF52141">
    <property type="entry name" value="Uracil-DNA glycosylase-like"/>
    <property type="match status" value="1"/>
</dbReference>
<keyword evidence="5" id="KW-0227">DNA damage</keyword>
<evidence type="ECO:0000256" key="1">
    <source>
        <dbReference type="ARBA" id="ARBA00006521"/>
    </source>
</evidence>
<evidence type="ECO:0000259" key="10">
    <source>
        <dbReference type="SMART" id="SM00986"/>
    </source>
</evidence>
<gene>
    <name evidence="11" type="ORF">ACFPIE_20120</name>
</gene>
<dbReference type="InterPro" id="IPR025404">
    <property type="entry name" value="DUF4130"/>
</dbReference>
<dbReference type="SMART" id="SM00986">
    <property type="entry name" value="UDG"/>
    <property type="match status" value="1"/>
</dbReference>
<keyword evidence="9" id="KW-0234">DNA repair</keyword>
<proteinExistence type="inferred from homology"/>
<dbReference type="InterPro" id="IPR036895">
    <property type="entry name" value="Uracil-DNA_glycosylase-like_sf"/>
</dbReference>
<dbReference type="CDD" id="cd10030">
    <property type="entry name" value="UDG-F4_TTUDGA_SPO1dp_like"/>
    <property type="match status" value="1"/>
</dbReference>
<keyword evidence="3" id="KW-0004">4Fe-4S</keyword>
<dbReference type="NCBIfam" id="TIGR03914">
    <property type="entry name" value="UDG_fam_dom"/>
    <property type="match status" value="1"/>
</dbReference>
<protein>
    <recommendedName>
        <fullName evidence="2">Type-4 uracil-DNA glycosylase</fullName>
    </recommendedName>
</protein>
<accession>A0ABW0FXQ3</accession>
<evidence type="ECO:0000256" key="5">
    <source>
        <dbReference type="ARBA" id="ARBA00022763"/>
    </source>
</evidence>
<evidence type="ECO:0000313" key="11">
    <source>
        <dbReference type="EMBL" id="MFC5346229.1"/>
    </source>
</evidence>
<dbReference type="NCBIfam" id="TIGR00758">
    <property type="entry name" value="UDG_fam4"/>
    <property type="match status" value="1"/>
</dbReference>
<keyword evidence="12" id="KW-1185">Reference proteome</keyword>
<dbReference type="NCBIfam" id="TIGR03915">
    <property type="entry name" value="SAM_7_link_chp"/>
    <property type="match status" value="1"/>
</dbReference>
<dbReference type="EMBL" id="JBHSLF010000056">
    <property type="protein sequence ID" value="MFC5346229.1"/>
    <property type="molecule type" value="Genomic_DNA"/>
</dbReference>
<feature type="domain" description="Uracil-DNA glycosylase-like" evidence="10">
    <location>
        <begin position="348"/>
        <end position="508"/>
    </location>
</feature>
<dbReference type="Gene3D" id="3.40.470.10">
    <property type="entry name" value="Uracil-DNA glycosylase-like domain"/>
    <property type="match status" value="1"/>
</dbReference>
<dbReference type="Pfam" id="PF03167">
    <property type="entry name" value="UDG"/>
    <property type="match status" value="1"/>
</dbReference>